<keyword evidence="2" id="KW-0479">Metal-binding</keyword>
<dbReference type="SMART" id="SM00906">
    <property type="entry name" value="Fungal_trans"/>
    <property type="match status" value="1"/>
</dbReference>
<feature type="region of interest" description="Disordered" evidence="4">
    <location>
        <begin position="120"/>
        <end position="143"/>
    </location>
</feature>
<accession>A0A6A6U9K1</accession>
<evidence type="ECO:0000256" key="3">
    <source>
        <dbReference type="ARBA" id="ARBA00023242"/>
    </source>
</evidence>
<dbReference type="GO" id="GO:0008270">
    <property type="term" value="F:zinc ion binding"/>
    <property type="evidence" value="ECO:0007669"/>
    <property type="project" value="InterPro"/>
</dbReference>
<evidence type="ECO:0000256" key="4">
    <source>
        <dbReference type="SAM" id="MobiDB-lite"/>
    </source>
</evidence>
<evidence type="ECO:0000256" key="1">
    <source>
        <dbReference type="ARBA" id="ARBA00004123"/>
    </source>
</evidence>
<dbReference type="GO" id="GO:0005634">
    <property type="term" value="C:nucleus"/>
    <property type="evidence" value="ECO:0007669"/>
    <property type="project" value="UniProtKB-SubCell"/>
</dbReference>
<dbReference type="CDD" id="cd12148">
    <property type="entry name" value="fungal_TF_MHR"/>
    <property type="match status" value="1"/>
</dbReference>
<dbReference type="CDD" id="cd00067">
    <property type="entry name" value="GAL4"/>
    <property type="match status" value="1"/>
</dbReference>
<comment type="subcellular location">
    <subcellularLocation>
        <location evidence="1">Nucleus</location>
    </subcellularLocation>
</comment>
<dbReference type="Proteomes" id="UP000799302">
    <property type="component" value="Unassembled WGS sequence"/>
</dbReference>
<dbReference type="GO" id="GO:0003677">
    <property type="term" value="F:DNA binding"/>
    <property type="evidence" value="ECO:0007669"/>
    <property type="project" value="InterPro"/>
</dbReference>
<dbReference type="InterPro" id="IPR050613">
    <property type="entry name" value="Sec_Metabolite_Reg"/>
</dbReference>
<dbReference type="GO" id="GO:0006351">
    <property type="term" value="P:DNA-templated transcription"/>
    <property type="evidence" value="ECO:0007669"/>
    <property type="project" value="InterPro"/>
</dbReference>
<dbReference type="PROSITE" id="PS50048">
    <property type="entry name" value="ZN2_CY6_FUNGAL_2"/>
    <property type="match status" value="1"/>
</dbReference>
<dbReference type="OrthoDB" id="424974at2759"/>
<evidence type="ECO:0000256" key="2">
    <source>
        <dbReference type="ARBA" id="ARBA00022723"/>
    </source>
</evidence>
<reference evidence="6" key="1">
    <citation type="journal article" date="2020" name="Stud. Mycol.">
        <title>101 Dothideomycetes genomes: a test case for predicting lifestyles and emergence of pathogens.</title>
        <authorList>
            <person name="Haridas S."/>
            <person name="Albert R."/>
            <person name="Binder M."/>
            <person name="Bloem J."/>
            <person name="Labutti K."/>
            <person name="Salamov A."/>
            <person name="Andreopoulos B."/>
            <person name="Baker S."/>
            <person name="Barry K."/>
            <person name="Bills G."/>
            <person name="Bluhm B."/>
            <person name="Cannon C."/>
            <person name="Castanera R."/>
            <person name="Culley D."/>
            <person name="Daum C."/>
            <person name="Ezra D."/>
            <person name="Gonzalez J."/>
            <person name="Henrissat B."/>
            <person name="Kuo A."/>
            <person name="Liang C."/>
            <person name="Lipzen A."/>
            <person name="Lutzoni F."/>
            <person name="Magnuson J."/>
            <person name="Mondo S."/>
            <person name="Nolan M."/>
            <person name="Ohm R."/>
            <person name="Pangilinan J."/>
            <person name="Park H.-J."/>
            <person name="Ramirez L."/>
            <person name="Alfaro M."/>
            <person name="Sun H."/>
            <person name="Tritt A."/>
            <person name="Yoshinaga Y."/>
            <person name="Zwiers L.-H."/>
            <person name="Turgeon B."/>
            <person name="Goodwin S."/>
            <person name="Spatafora J."/>
            <person name="Crous P."/>
            <person name="Grigoriev I."/>
        </authorList>
    </citation>
    <scope>NUCLEOTIDE SEQUENCE</scope>
    <source>
        <strain evidence="6">CBS 115976</strain>
    </source>
</reference>
<dbReference type="AlphaFoldDB" id="A0A6A6U9K1"/>
<organism evidence="6 7">
    <name type="scientific">Microthyrium microscopicum</name>
    <dbReference type="NCBI Taxonomy" id="703497"/>
    <lineage>
        <taxon>Eukaryota</taxon>
        <taxon>Fungi</taxon>
        <taxon>Dikarya</taxon>
        <taxon>Ascomycota</taxon>
        <taxon>Pezizomycotina</taxon>
        <taxon>Dothideomycetes</taxon>
        <taxon>Dothideomycetes incertae sedis</taxon>
        <taxon>Microthyriales</taxon>
        <taxon>Microthyriaceae</taxon>
        <taxon>Microthyrium</taxon>
    </lineage>
</organism>
<proteinExistence type="predicted"/>
<dbReference type="GO" id="GO:0000981">
    <property type="term" value="F:DNA-binding transcription factor activity, RNA polymerase II-specific"/>
    <property type="evidence" value="ECO:0007669"/>
    <property type="project" value="InterPro"/>
</dbReference>
<dbReference type="Pfam" id="PF00172">
    <property type="entry name" value="Zn_clus"/>
    <property type="match status" value="1"/>
</dbReference>
<evidence type="ECO:0000313" key="7">
    <source>
        <dbReference type="Proteomes" id="UP000799302"/>
    </source>
</evidence>
<dbReference type="SMART" id="SM00066">
    <property type="entry name" value="GAL4"/>
    <property type="match status" value="1"/>
</dbReference>
<keyword evidence="3" id="KW-0539">Nucleus</keyword>
<keyword evidence="7" id="KW-1185">Reference proteome</keyword>
<dbReference type="SUPFAM" id="SSF57701">
    <property type="entry name" value="Zn2/Cys6 DNA-binding domain"/>
    <property type="match status" value="1"/>
</dbReference>
<feature type="domain" description="Zn(2)-C6 fungal-type" evidence="5">
    <location>
        <begin position="8"/>
        <end position="37"/>
    </location>
</feature>
<evidence type="ECO:0000259" key="5">
    <source>
        <dbReference type="PROSITE" id="PS50048"/>
    </source>
</evidence>
<dbReference type="PANTHER" id="PTHR31001">
    <property type="entry name" value="UNCHARACTERIZED TRANSCRIPTIONAL REGULATORY PROTEIN"/>
    <property type="match status" value="1"/>
</dbReference>
<dbReference type="PROSITE" id="PS00463">
    <property type="entry name" value="ZN2_CY6_FUNGAL_1"/>
    <property type="match status" value="1"/>
</dbReference>
<evidence type="ECO:0000313" key="6">
    <source>
        <dbReference type="EMBL" id="KAF2668127.1"/>
    </source>
</evidence>
<dbReference type="EMBL" id="MU004236">
    <property type="protein sequence ID" value="KAF2668127.1"/>
    <property type="molecule type" value="Genomic_DNA"/>
</dbReference>
<dbReference type="InterPro" id="IPR007219">
    <property type="entry name" value="XnlR_reg_dom"/>
</dbReference>
<dbReference type="Pfam" id="PF04082">
    <property type="entry name" value="Fungal_trans"/>
    <property type="match status" value="1"/>
</dbReference>
<dbReference type="InterPro" id="IPR036864">
    <property type="entry name" value="Zn2-C6_fun-type_DNA-bd_sf"/>
</dbReference>
<dbReference type="InterPro" id="IPR001138">
    <property type="entry name" value="Zn2Cys6_DnaBD"/>
</dbReference>
<protein>
    <recommendedName>
        <fullName evidence="5">Zn(2)-C6 fungal-type domain-containing protein</fullName>
    </recommendedName>
</protein>
<dbReference type="PANTHER" id="PTHR31001:SF50">
    <property type="entry name" value="ZN(II)2CYS6 TRANSCRIPTION FACTOR (EUROFUNG)"/>
    <property type="match status" value="1"/>
</dbReference>
<name>A0A6A6U9K1_9PEZI</name>
<sequence length="657" mass="74168">MDSIPLLTCERCKRRKIRCDKRNPCSACISLGSTCEIVQRARLPRGRSARAKKTSLDERVARLENLLKQAPSNHSNHTQNMTTVSPELKPVYPSGSRAGEFLAPEFWTTLSNEIAGLRDILDEPDDDQNPLTVSPSEPNDGHPTEKLILFGLNEPLSRESGPSINPVPSERLQSLLLDLYQERVDCLYKLLDWPRVLNSICRPIHEKANGHNSDSLKALEYSIYFMSLCTVTDEEARCLGIKDRTGSVEQYREAAEHAISEARLIQRPNVGLLQAFVIYLLAHRTFYNSATAWTLLAVAVRIGTALQLGQGDSGISNHLDVQLRRRLWYCIALIDTHASFDRGTLPIIHWNDLGPPPLYCNGKDISFDGKHQISTSKFNEMSLFALMVQAMATHKQILSMPNLVENAWPAKLQVLREFESYVIAQYSYDDQNASALQSFTQQAAKGLIASMHLGIRRPPYRQFAGLVPPTDDFDVLKHATFVLEQDIKKKSPEYAAWAWKSWVQWHALAIVLAELSSRPFTEDDEYPYAVAFEAYRRYSRLIADSDNGMLWRPISKLMRRVQQQRANPTPDTMMYNSHASSTIFPEVSEQGNGSFGEALTSNDFTMASQNLWELEHDQAFLPLKSGDNIDAHVNWSEFINSLNEEFTTGSSTNSDLL</sequence>
<dbReference type="Gene3D" id="4.10.240.10">
    <property type="entry name" value="Zn(2)-C6 fungal-type DNA-binding domain"/>
    <property type="match status" value="1"/>
</dbReference>
<gene>
    <name evidence="6" type="ORF">BT63DRAFT_425439</name>
</gene>